<evidence type="ECO:0000313" key="2">
    <source>
        <dbReference type="EMBL" id="KIO25513.1"/>
    </source>
</evidence>
<name>A0A0C3KVK9_9AGAM</name>
<gene>
    <name evidence="2" type="ORF">M407DRAFT_25113</name>
</gene>
<evidence type="ECO:0000313" key="3">
    <source>
        <dbReference type="Proteomes" id="UP000054248"/>
    </source>
</evidence>
<protein>
    <submittedName>
        <fullName evidence="2">Uncharacterized protein</fullName>
    </submittedName>
</protein>
<dbReference type="EMBL" id="KN823040">
    <property type="protein sequence ID" value="KIO25513.1"/>
    <property type="molecule type" value="Genomic_DNA"/>
</dbReference>
<evidence type="ECO:0000256" key="1">
    <source>
        <dbReference type="SAM" id="Coils"/>
    </source>
</evidence>
<feature type="coiled-coil region" evidence="1">
    <location>
        <begin position="33"/>
        <end position="60"/>
    </location>
</feature>
<reference evidence="3" key="2">
    <citation type="submission" date="2015-01" db="EMBL/GenBank/DDBJ databases">
        <title>Evolutionary Origins and Diversification of the Mycorrhizal Mutualists.</title>
        <authorList>
            <consortium name="DOE Joint Genome Institute"/>
            <consortium name="Mycorrhizal Genomics Consortium"/>
            <person name="Kohler A."/>
            <person name="Kuo A."/>
            <person name="Nagy L.G."/>
            <person name="Floudas D."/>
            <person name="Copeland A."/>
            <person name="Barry K.W."/>
            <person name="Cichocki N."/>
            <person name="Veneault-Fourrey C."/>
            <person name="LaButti K."/>
            <person name="Lindquist E.A."/>
            <person name="Lipzen A."/>
            <person name="Lundell T."/>
            <person name="Morin E."/>
            <person name="Murat C."/>
            <person name="Riley R."/>
            <person name="Ohm R."/>
            <person name="Sun H."/>
            <person name="Tunlid A."/>
            <person name="Henrissat B."/>
            <person name="Grigoriev I.V."/>
            <person name="Hibbett D.S."/>
            <person name="Martin F."/>
        </authorList>
    </citation>
    <scope>NUCLEOTIDE SEQUENCE [LARGE SCALE GENOMIC DNA]</scope>
    <source>
        <strain evidence="3">MUT 4182</strain>
    </source>
</reference>
<dbReference type="OrthoDB" id="3244423at2759"/>
<reference evidence="2 3" key="1">
    <citation type="submission" date="2014-04" db="EMBL/GenBank/DDBJ databases">
        <authorList>
            <consortium name="DOE Joint Genome Institute"/>
            <person name="Kuo A."/>
            <person name="Girlanda M."/>
            <person name="Perotto S."/>
            <person name="Kohler A."/>
            <person name="Nagy L.G."/>
            <person name="Floudas D."/>
            <person name="Copeland A."/>
            <person name="Barry K.W."/>
            <person name="Cichocki N."/>
            <person name="Veneault-Fourrey C."/>
            <person name="LaButti K."/>
            <person name="Lindquist E.A."/>
            <person name="Lipzen A."/>
            <person name="Lundell T."/>
            <person name="Morin E."/>
            <person name="Murat C."/>
            <person name="Sun H."/>
            <person name="Tunlid A."/>
            <person name="Henrissat B."/>
            <person name="Grigoriev I.V."/>
            <person name="Hibbett D.S."/>
            <person name="Martin F."/>
            <person name="Nordberg H.P."/>
            <person name="Cantor M.N."/>
            <person name="Hua S.X."/>
        </authorList>
    </citation>
    <scope>NUCLEOTIDE SEQUENCE [LARGE SCALE GENOMIC DNA]</scope>
    <source>
        <strain evidence="2 3">MUT 4182</strain>
    </source>
</reference>
<keyword evidence="1" id="KW-0175">Coiled coil</keyword>
<dbReference type="HOGENOM" id="CLU_1267734_0_0_1"/>
<sequence>MIAYQTRFEHASPIGLPKTHSISRELPSSVKLYHKVQQALDALELQKLNLLRDRAKLREIHNRWITPHPISQLPPELLSYIFLFVDTRPDFKKASAELLFATPPFFKRGRLQAPVVLSHVSTGWRSIALGTASMWNWIDVRGGEASLSRVGTWLARSGGLPLHLHVLLEDSHHPSDVANTLLPYAQRIQDMQLLIRSATGIDFLPLLANASDPSATYQ</sequence>
<organism evidence="2 3">
    <name type="scientific">Tulasnella calospora MUT 4182</name>
    <dbReference type="NCBI Taxonomy" id="1051891"/>
    <lineage>
        <taxon>Eukaryota</taxon>
        <taxon>Fungi</taxon>
        <taxon>Dikarya</taxon>
        <taxon>Basidiomycota</taxon>
        <taxon>Agaricomycotina</taxon>
        <taxon>Agaricomycetes</taxon>
        <taxon>Cantharellales</taxon>
        <taxon>Tulasnellaceae</taxon>
        <taxon>Tulasnella</taxon>
    </lineage>
</organism>
<dbReference type="STRING" id="1051891.A0A0C3KVK9"/>
<dbReference type="Proteomes" id="UP000054248">
    <property type="component" value="Unassembled WGS sequence"/>
</dbReference>
<keyword evidence="3" id="KW-1185">Reference proteome</keyword>
<proteinExistence type="predicted"/>
<dbReference type="AlphaFoldDB" id="A0A0C3KVK9"/>
<accession>A0A0C3KVK9</accession>